<proteinExistence type="predicted"/>
<gene>
    <name evidence="1" type="ORF">BDR25DRAFT_353255</name>
</gene>
<name>A0ACB6R1D2_9PLEO</name>
<accession>A0ACB6R1D2</accession>
<comment type="caution">
    <text evidence="1">The sequence shown here is derived from an EMBL/GenBank/DDBJ whole genome shotgun (WGS) entry which is preliminary data.</text>
</comment>
<organism evidence="1 2">
    <name type="scientific">Lindgomyces ingoldianus</name>
    <dbReference type="NCBI Taxonomy" id="673940"/>
    <lineage>
        <taxon>Eukaryota</taxon>
        <taxon>Fungi</taxon>
        <taxon>Dikarya</taxon>
        <taxon>Ascomycota</taxon>
        <taxon>Pezizomycotina</taxon>
        <taxon>Dothideomycetes</taxon>
        <taxon>Pleosporomycetidae</taxon>
        <taxon>Pleosporales</taxon>
        <taxon>Lindgomycetaceae</taxon>
        <taxon>Lindgomyces</taxon>
    </lineage>
</organism>
<protein>
    <submittedName>
        <fullName evidence="1">Uncharacterized protein</fullName>
    </submittedName>
</protein>
<keyword evidence="2" id="KW-1185">Reference proteome</keyword>
<dbReference type="EMBL" id="MU003501">
    <property type="protein sequence ID" value="KAF2472946.1"/>
    <property type="molecule type" value="Genomic_DNA"/>
</dbReference>
<sequence length="161" mass="17531">MLGEENSNDAFLAFKALLASFNPSRGLLPHSGSYGLTNEGDGSAKCISAAEAQGLHHSQETQPASTSTLFDNFYLVKLVSCTNIFPMLPLFPEKRQDEPRGCTMMAEALAAVGIASNIIQLVDFGTQVLKRLNQYQSTIKEIPEAFCHIKSELPVLLDALR</sequence>
<dbReference type="Proteomes" id="UP000799755">
    <property type="component" value="Unassembled WGS sequence"/>
</dbReference>
<evidence type="ECO:0000313" key="1">
    <source>
        <dbReference type="EMBL" id="KAF2472946.1"/>
    </source>
</evidence>
<evidence type="ECO:0000313" key="2">
    <source>
        <dbReference type="Proteomes" id="UP000799755"/>
    </source>
</evidence>
<reference evidence="1" key="1">
    <citation type="journal article" date="2020" name="Stud. Mycol.">
        <title>101 Dothideomycetes genomes: a test case for predicting lifestyles and emergence of pathogens.</title>
        <authorList>
            <person name="Haridas S."/>
            <person name="Albert R."/>
            <person name="Binder M."/>
            <person name="Bloem J."/>
            <person name="Labutti K."/>
            <person name="Salamov A."/>
            <person name="Andreopoulos B."/>
            <person name="Baker S."/>
            <person name="Barry K."/>
            <person name="Bills G."/>
            <person name="Bluhm B."/>
            <person name="Cannon C."/>
            <person name="Castanera R."/>
            <person name="Culley D."/>
            <person name="Daum C."/>
            <person name="Ezra D."/>
            <person name="Gonzalez J."/>
            <person name="Henrissat B."/>
            <person name="Kuo A."/>
            <person name="Liang C."/>
            <person name="Lipzen A."/>
            <person name="Lutzoni F."/>
            <person name="Magnuson J."/>
            <person name="Mondo S."/>
            <person name="Nolan M."/>
            <person name="Ohm R."/>
            <person name="Pangilinan J."/>
            <person name="Park H.-J."/>
            <person name="Ramirez L."/>
            <person name="Alfaro M."/>
            <person name="Sun H."/>
            <person name="Tritt A."/>
            <person name="Yoshinaga Y."/>
            <person name="Zwiers L.-H."/>
            <person name="Turgeon B."/>
            <person name="Goodwin S."/>
            <person name="Spatafora J."/>
            <person name="Crous P."/>
            <person name="Grigoriev I."/>
        </authorList>
    </citation>
    <scope>NUCLEOTIDE SEQUENCE</scope>
    <source>
        <strain evidence="1">ATCC 200398</strain>
    </source>
</reference>